<feature type="region of interest" description="Disordered" evidence="1">
    <location>
        <begin position="32"/>
        <end position="57"/>
    </location>
</feature>
<name>A6I9S7_RAT</name>
<protein>
    <submittedName>
        <fullName evidence="2">Zinc finger protein 629, isoform CRA_a</fullName>
    </submittedName>
</protein>
<dbReference type="AGR" id="RGD:1306257"/>
<dbReference type="RGD" id="1306257">
    <property type="gene designation" value="Zfp629"/>
</dbReference>
<gene>
    <name evidence="2 3" type="primary">Zfp629</name>
    <name evidence="2" type="ORF">rCG_39789</name>
</gene>
<dbReference type="Proteomes" id="UP000234681">
    <property type="component" value="Chromosome 1"/>
</dbReference>
<accession>A6I9S7</accession>
<evidence type="ECO:0000256" key="1">
    <source>
        <dbReference type="SAM" id="MobiDB-lite"/>
    </source>
</evidence>
<dbReference type="EMBL" id="CH473956">
    <property type="protein sequence ID" value="EDM17252.1"/>
    <property type="molecule type" value="Genomic_DNA"/>
</dbReference>
<sequence>METPSDTYGPLGILCPDLTWIPTKLGSRPLILLPKSSKGRDPSPFSYPVPKGMTRKI</sequence>
<reference evidence="2" key="1">
    <citation type="journal article" date="2005" name="Genome Res.">
        <title>Gene and alternative splicing annotation with AIR.</title>
        <authorList>
            <person name="Florea L."/>
            <person name="Di Francesco V."/>
            <person name="Miller J."/>
            <person name="Turner R."/>
            <person name="Yao A."/>
            <person name="Harris M."/>
            <person name="Walenz B."/>
            <person name="Mobarry C."/>
            <person name="Merkulov G.V."/>
            <person name="Charlab R."/>
            <person name="Dew I."/>
            <person name="Deng Z."/>
            <person name="Istrail S."/>
            <person name="Li P."/>
            <person name="Sutton G."/>
        </authorList>
    </citation>
    <scope>NUCLEOTIDE SEQUENCE</scope>
    <source>
        <strain evidence="2">BN</strain>
    </source>
</reference>
<dbReference type="OrthoDB" id="654211at2759"/>
<proteinExistence type="predicted"/>
<organism evidence="2">
    <name type="scientific">Rattus norvegicus</name>
    <name type="common">Rat</name>
    <dbReference type="NCBI Taxonomy" id="10116"/>
    <lineage>
        <taxon>Eukaryota</taxon>
        <taxon>Metazoa</taxon>
        <taxon>Chordata</taxon>
        <taxon>Craniata</taxon>
        <taxon>Vertebrata</taxon>
        <taxon>Euteleostomi</taxon>
        <taxon>Mammalia</taxon>
        <taxon>Eutheria</taxon>
        <taxon>Euarchontoglires</taxon>
        <taxon>Glires</taxon>
        <taxon>Rodentia</taxon>
        <taxon>Myomorpha</taxon>
        <taxon>Muroidea</taxon>
        <taxon>Muridae</taxon>
        <taxon>Murinae</taxon>
        <taxon>Rattus</taxon>
    </lineage>
</organism>
<dbReference type="AlphaFoldDB" id="A6I9S7"/>
<dbReference type="EMBL" id="CH473956">
    <property type="protein sequence ID" value="EDM17251.1"/>
    <property type="molecule type" value="Genomic_DNA"/>
</dbReference>
<evidence type="ECO:0000313" key="2">
    <source>
        <dbReference type="EMBL" id="EDM17252.1"/>
    </source>
</evidence>
<reference evidence="2" key="2">
    <citation type="submission" date="2005-09" db="EMBL/GenBank/DDBJ databases">
        <authorList>
            <person name="Mural R.J."/>
            <person name="Li P.W."/>
            <person name="Adams M.D."/>
            <person name="Amanatides P.G."/>
            <person name="Baden-Tillson H."/>
            <person name="Barnstead M."/>
            <person name="Chin S.H."/>
            <person name="Dew I."/>
            <person name="Evans C.A."/>
            <person name="Ferriera S."/>
            <person name="Flanigan M."/>
            <person name="Fosler C."/>
            <person name="Glodek A."/>
            <person name="Gu Z."/>
            <person name="Holt R.A."/>
            <person name="Jennings D."/>
            <person name="Kraft C.L."/>
            <person name="Lu F."/>
            <person name="Nguyen T."/>
            <person name="Nusskern D.R."/>
            <person name="Pfannkoch C.M."/>
            <person name="Sitter C."/>
            <person name="Sutton G.G."/>
            <person name="Venter J.C."/>
            <person name="Wang Z."/>
            <person name="Woodage T."/>
            <person name="Zheng X.H."/>
            <person name="Zhong F."/>
        </authorList>
    </citation>
    <scope>NUCLEOTIDE SEQUENCE</scope>
    <source>
        <strain evidence="2">BN</strain>
    </source>
</reference>
<evidence type="ECO:0000313" key="3">
    <source>
        <dbReference type="RGD" id="1306257"/>
    </source>
</evidence>